<dbReference type="GO" id="GO:0005901">
    <property type="term" value="C:caveola"/>
    <property type="evidence" value="ECO:0007669"/>
    <property type="project" value="UniProtKB-SubCell"/>
</dbReference>
<evidence type="ECO:0000313" key="10">
    <source>
        <dbReference type="Proteomes" id="UP000887568"/>
    </source>
</evidence>
<dbReference type="GO" id="GO:0060090">
    <property type="term" value="F:molecular adaptor activity"/>
    <property type="evidence" value="ECO:0007669"/>
    <property type="project" value="TreeGrafter"/>
</dbReference>
<protein>
    <recommendedName>
        <fullName evidence="6">Caveolin</fullName>
    </recommendedName>
</protein>
<proteinExistence type="inferred from homology"/>
<keyword evidence="4 6" id="KW-0333">Golgi apparatus</keyword>
<dbReference type="GO" id="GO:0000139">
    <property type="term" value="C:Golgi membrane"/>
    <property type="evidence" value="ECO:0007669"/>
    <property type="project" value="UniProtKB-SubCell"/>
</dbReference>
<evidence type="ECO:0000256" key="1">
    <source>
        <dbReference type="ARBA" id="ARBA00004202"/>
    </source>
</evidence>
<keyword evidence="5 6" id="KW-0472">Membrane</keyword>
<dbReference type="PANTHER" id="PTHR10844:SF30">
    <property type="entry name" value="CAVEOLIN"/>
    <property type="match status" value="1"/>
</dbReference>
<accession>A0A914AZZ1</accession>
<evidence type="ECO:0000256" key="7">
    <source>
        <dbReference type="SAM" id="MobiDB-lite"/>
    </source>
</evidence>
<comment type="function">
    <text evidence="6">May act as a scaffolding protein within caveolar membranes. Interacts directly with G-protein alpha subunits and can functionally regulate their activity.</text>
</comment>
<dbReference type="EnsemblMetazoa" id="XM_038213354.1">
    <property type="protein sequence ID" value="XP_038069282.1"/>
    <property type="gene ID" value="LOC119738455"/>
</dbReference>
<comment type="subcellular location">
    <subcellularLocation>
        <location evidence="1 6">Cell membrane</location>
        <topology evidence="1 6">Peripheral membrane protein</topology>
    </subcellularLocation>
    <subcellularLocation>
        <location evidence="6">Golgi apparatus membrane</location>
        <topology evidence="6">Peripheral membrane protein</topology>
    </subcellularLocation>
    <subcellularLocation>
        <location evidence="6">Membrane</location>
        <location evidence="6">Caveola</location>
        <topology evidence="6">Peripheral membrane protein</topology>
    </subcellularLocation>
</comment>
<evidence type="ECO:0000256" key="3">
    <source>
        <dbReference type="ARBA" id="ARBA00022475"/>
    </source>
</evidence>
<dbReference type="GO" id="GO:0070836">
    <property type="term" value="P:caveola assembly"/>
    <property type="evidence" value="ECO:0007669"/>
    <property type="project" value="InterPro"/>
</dbReference>
<keyword evidence="3 6" id="KW-1003">Cell membrane</keyword>
<dbReference type="PANTHER" id="PTHR10844">
    <property type="entry name" value="CAVEOLIN"/>
    <property type="match status" value="1"/>
</dbReference>
<organism evidence="9 10">
    <name type="scientific">Patiria miniata</name>
    <name type="common">Bat star</name>
    <name type="synonym">Asterina miniata</name>
    <dbReference type="NCBI Taxonomy" id="46514"/>
    <lineage>
        <taxon>Eukaryota</taxon>
        <taxon>Metazoa</taxon>
        <taxon>Echinodermata</taxon>
        <taxon>Eleutherozoa</taxon>
        <taxon>Asterozoa</taxon>
        <taxon>Asteroidea</taxon>
        <taxon>Valvatacea</taxon>
        <taxon>Valvatida</taxon>
        <taxon>Asterinidae</taxon>
        <taxon>Patiria</taxon>
    </lineage>
</organism>
<dbReference type="OrthoDB" id="5917823at2759"/>
<dbReference type="Proteomes" id="UP000887568">
    <property type="component" value="Unplaced"/>
</dbReference>
<evidence type="ECO:0000256" key="8">
    <source>
        <dbReference type="SAM" id="Phobius"/>
    </source>
</evidence>
<evidence type="ECO:0000256" key="2">
    <source>
        <dbReference type="ARBA" id="ARBA00010988"/>
    </source>
</evidence>
<dbReference type="GeneID" id="119738455"/>
<keyword evidence="10" id="KW-1185">Reference proteome</keyword>
<reference evidence="9" key="1">
    <citation type="submission" date="2022-11" db="UniProtKB">
        <authorList>
            <consortium name="EnsemblMetazoa"/>
        </authorList>
    </citation>
    <scope>IDENTIFICATION</scope>
</reference>
<dbReference type="AlphaFoldDB" id="A0A914AZZ1"/>
<evidence type="ECO:0000256" key="4">
    <source>
        <dbReference type="ARBA" id="ARBA00023034"/>
    </source>
</evidence>
<comment type="similarity">
    <text evidence="2 6">Belongs to the caveolin family.</text>
</comment>
<evidence type="ECO:0000256" key="5">
    <source>
        <dbReference type="ARBA" id="ARBA00023136"/>
    </source>
</evidence>
<dbReference type="RefSeq" id="XP_038069282.1">
    <property type="nucleotide sequence ID" value="XM_038213354.1"/>
</dbReference>
<dbReference type="OMA" id="FSHIMGR"/>
<sequence>MAIGVLELRHSGRDTKPVPNPDPWHGQQPPVYPPPGSVDIPAYNSVVPPAAAAGQPAGTGGGRQASRADMSSFFAEEDIYRMTPHVKVEYAEVFKEADGANSFDALAEFSGLVFKWTQLGVYRFFSLIPGVPLAFLWAIVFALVNFFTVFLIQPSFKLTFVVLRPIAMLFKAIVRSFLDPLFQSIGLVFSHIMGRFAFNFKGLPGQKPSRAAAIEEL</sequence>
<evidence type="ECO:0000256" key="6">
    <source>
        <dbReference type="RuleBase" id="RU000680"/>
    </source>
</evidence>
<keyword evidence="8" id="KW-1133">Transmembrane helix</keyword>
<dbReference type="InterPro" id="IPR001612">
    <property type="entry name" value="Caveolin"/>
</dbReference>
<dbReference type="Pfam" id="PF01146">
    <property type="entry name" value="Caveolin"/>
    <property type="match status" value="1"/>
</dbReference>
<keyword evidence="8" id="KW-0812">Transmembrane</keyword>
<name>A0A914AZZ1_PATMI</name>
<evidence type="ECO:0000313" key="9">
    <source>
        <dbReference type="EnsemblMetazoa" id="XP_038069282.1"/>
    </source>
</evidence>
<feature type="transmembrane region" description="Helical" evidence="8">
    <location>
        <begin position="124"/>
        <end position="152"/>
    </location>
</feature>
<feature type="region of interest" description="Disordered" evidence="7">
    <location>
        <begin position="8"/>
        <end position="35"/>
    </location>
</feature>